<evidence type="ECO:0008006" key="4">
    <source>
        <dbReference type="Google" id="ProtNLM"/>
    </source>
</evidence>
<keyword evidence="3" id="KW-1185">Reference proteome</keyword>
<dbReference type="Pfam" id="PF14004">
    <property type="entry name" value="DUF4227"/>
    <property type="match status" value="1"/>
</dbReference>
<accession>A0ABQ4M7R5</accession>
<dbReference type="InterPro" id="IPR025321">
    <property type="entry name" value="DUF4227"/>
</dbReference>
<gene>
    <name evidence="2" type="ORF">J42TS3_10740</name>
</gene>
<comment type="caution">
    <text evidence="2">The sequence shown here is derived from an EMBL/GenBank/DDBJ whole genome shotgun (WGS) entry which is preliminary data.</text>
</comment>
<evidence type="ECO:0000313" key="3">
    <source>
        <dbReference type="Proteomes" id="UP000679992"/>
    </source>
</evidence>
<evidence type="ECO:0000313" key="2">
    <source>
        <dbReference type="EMBL" id="GIP52039.1"/>
    </source>
</evidence>
<name>A0ABQ4M7R5_9BACL</name>
<keyword evidence="1" id="KW-0472">Membrane</keyword>
<dbReference type="Proteomes" id="UP000679992">
    <property type="component" value="Unassembled WGS sequence"/>
</dbReference>
<evidence type="ECO:0000256" key="1">
    <source>
        <dbReference type="SAM" id="Phobius"/>
    </source>
</evidence>
<dbReference type="EMBL" id="BOSL01000002">
    <property type="protein sequence ID" value="GIP52039.1"/>
    <property type="molecule type" value="Genomic_DNA"/>
</dbReference>
<keyword evidence="1" id="KW-0812">Transmembrane</keyword>
<organism evidence="2 3">
    <name type="scientific">Paenibacillus vini</name>
    <dbReference type="NCBI Taxonomy" id="1476024"/>
    <lineage>
        <taxon>Bacteria</taxon>
        <taxon>Bacillati</taxon>
        <taxon>Bacillota</taxon>
        <taxon>Bacilli</taxon>
        <taxon>Bacillales</taxon>
        <taxon>Paenibacillaceae</taxon>
        <taxon>Paenibacillus</taxon>
    </lineage>
</organism>
<sequence>MVISVRRMLRTLKYLLVFVALAYTLYKGLGLLDAYVYPLDKYRVPDGSAVKVFLAGSAEGHEAETMAERLILFFWYGE</sequence>
<reference evidence="2 3" key="1">
    <citation type="submission" date="2021-03" db="EMBL/GenBank/DDBJ databases">
        <title>Antimicrobial resistance genes in bacteria isolated from Japanese honey, and their potential for conferring macrolide and lincosamide resistance in the American foulbrood pathogen Paenibacillus larvae.</title>
        <authorList>
            <person name="Okamoto M."/>
            <person name="Kumagai M."/>
            <person name="Kanamori H."/>
            <person name="Takamatsu D."/>
        </authorList>
    </citation>
    <scope>NUCLEOTIDE SEQUENCE [LARGE SCALE GENOMIC DNA]</scope>
    <source>
        <strain evidence="2 3">J42TS3</strain>
    </source>
</reference>
<feature type="transmembrane region" description="Helical" evidence="1">
    <location>
        <begin position="12"/>
        <end position="32"/>
    </location>
</feature>
<protein>
    <recommendedName>
        <fullName evidence="4">DUF4227 domain-containing protein</fullName>
    </recommendedName>
</protein>
<proteinExistence type="predicted"/>
<dbReference type="RefSeq" id="WP_211019557.1">
    <property type="nucleotide sequence ID" value="NZ_BOSL01000002.1"/>
</dbReference>
<keyword evidence="1" id="KW-1133">Transmembrane helix</keyword>